<organism evidence="2 3">
    <name type="scientific">Cylindrospermopsis raciborskii CS-505</name>
    <dbReference type="NCBI Taxonomy" id="533240"/>
    <lineage>
        <taxon>Bacteria</taxon>
        <taxon>Bacillati</taxon>
        <taxon>Cyanobacteriota</taxon>
        <taxon>Cyanophyceae</taxon>
        <taxon>Nostocales</taxon>
        <taxon>Aphanizomenonaceae</taxon>
        <taxon>Cylindrospermopsis</taxon>
    </lineage>
</organism>
<feature type="coiled-coil region" evidence="1">
    <location>
        <begin position="225"/>
        <end position="375"/>
    </location>
</feature>
<evidence type="ECO:0000313" key="2">
    <source>
        <dbReference type="EMBL" id="OBU74833.1"/>
    </source>
</evidence>
<name>A0A853M744_9CYAN</name>
<proteinExistence type="predicted"/>
<sequence>MEEVQQTVDSTYNLFGLIVTDPSGKNIIAYSGKNSDESPSWRKALEPGELKNHPYDVLLDPPPVFSQWTYAHSSVTERTATELTNKGRVIGRVYYVRGVSPTFGNEMLKWLSNPFSNSSRIQSYSSNILSFILITFIVWRTLEFFVNKIINERKLNEEREIELINNNRLLEIELTERIEETRLLQQQRDSERIRFENEFNNLHLQRTQLESQIESMMQSVNSSQVSELERELERTRIELQENLTNKHESQNFIQELTRELEILETEQLSLNYQNQQRENELQEQLRQIKEDRERAESRLTSLQDNETTYENLLVSLQELLDRKNNEQYELNNQIASLQNQVNIYQDREQVLLESREQAQAEVNSLNIKVERYLEEIGQHALNDFEQQIYQTLMNNLPNDRVETQIDVGYGNEGSKFTDFLVVTNQNLASRVYFVIEAKSYAGVIEPLNPQDVRNSEWICRRNQSRTKILSCWGKNPYVQVKNYCDGVMRNRLLGFQNRSRFNQGDTVYGIIVFPSDSNIDENIRLNLGSFYRVITLNNLVSAIRELTQINARRNRAA</sequence>
<evidence type="ECO:0000313" key="3">
    <source>
        <dbReference type="Proteomes" id="UP000093903"/>
    </source>
</evidence>
<dbReference type="EMBL" id="LYXA01000003">
    <property type="protein sequence ID" value="OBU74833.1"/>
    <property type="molecule type" value="Genomic_DNA"/>
</dbReference>
<reference evidence="2 3" key="1">
    <citation type="submission" date="2016-05" db="EMBL/GenBank/DDBJ databases">
        <title>First complete genome of the cyanobacterium Cylindrospermopsis raciborskii CS505, containing a circular chromosome and a single extrachromosomal element.</title>
        <authorList>
            <person name="Fuentes J."/>
            <person name="Tamames J."/>
            <person name="Allen E."/>
            <person name="Plominski A."/>
            <person name="Vasquez M."/>
        </authorList>
    </citation>
    <scope>NUCLEOTIDE SEQUENCE [LARGE SCALE GENOMIC DNA]</scope>
    <source>
        <strain evidence="2 3">CS505</strain>
    </source>
</reference>
<gene>
    <name evidence="2" type="ORF">A9P98_17890</name>
</gene>
<evidence type="ECO:0008006" key="4">
    <source>
        <dbReference type="Google" id="ProtNLM"/>
    </source>
</evidence>
<dbReference type="AlphaFoldDB" id="A0A853M744"/>
<dbReference type="Proteomes" id="UP000093903">
    <property type="component" value="Unassembled WGS sequence"/>
</dbReference>
<accession>A0A853M744</accession>
<keyword evidence="1" id="KW-0175">Coiled coil</keyword>
<protein>
    <recommendedName>
        <fullName evidence="4">NERD domain-containing protein</fullName>
    </recommendedName>
</protein>
<evidence type="ECO:0000256" key="1">
    <source>
        <dbReference type="SAM" id="Coils"/>
    </source>
</evidence>
<comment type="caution">
    <text evidence="2">The sequence shown here is derived from an EMBL/GenBank/DDBJ whole genome shotgun (WGS) entry which is preliminary data.</text>
</comment>